<sequence>KILRNMNYNIIIIEQKLREFLQEDCIFTDVSSRVIPKNAKTTAKIIAKSRGYVSGLEVLKILFRILNLSTNFLKEDGELVNNQDIILELKGNIRDILLGERTALNLLSHMSAITTTARKFVEIINNSGKNVKIACTRKTIPGLRIFEKMAAEIGHADTHRFSLDDMILLKDTHLRYYKGNIERLLKDMKKEASFTKKIEVEVENAEDALIAARNGADIIMLDNFSPEGVEDAINSLKKHNIRHKVIIEVSGGITPDNILDYLLSEPDVISSGSLTQFPSESVDFSLRFD</sequence>
<comment type="caution">
    <text evidence="9">The sequence shown here is derived from an EMBL/GenBank/DDBJ whole genome shotgun (WGS) entry which is preliminary data.</text>
</comment>
<dbReference type="GO" id="GO:0009435">
    <property type="term" value="P:NAD+ biosynthetic process"/>
    <property type="evidence" value="ECO:0007669"/>
    <property type="project" value="UniProtKB-UniPathway"/>
</dbReference>
<evidence type="ECO:0000259" key="7">
    <source>
        <dbReference type="Pfam" id="PF01729"/>
    </source>
</evidence>
<reference evidence="9" key="1">
    <citation type="journal article" date="2015" name="Nature">
        <title>Complex archaea that bridge the gap between prokaryotes and eukaryotes.</title>
        <authorList>
            <person name="Spang A."/>
            <person name="Saw J.H."/>
            <person name="Jorgensen S.L."/>
            <person name="Zaremba-Niedzwiedzka K."/>
            <person name="Martijn J."/>
            <person name="Lind A.E."/>
            <person name="van Eijk R."/>
            <person name="Schleper C."/>
            <person name="Guy L."/>
            <person name="Ettema T.J."/>
        </authorList>
    </citation>
    <scope>NUCLEOTIDE SEQUENCE</scope>
</reference>
<keyword evidence="4" id="KW-0662">Pyridine nucleotide biosynthesis</keyword>
<dbReference type="InterPro" id="IPR022412">
    <property type="entry name" value="Quinolinate_PRibosylTrfase_N"/>
</dbReference>
<dbReference type="InterPro" id="IPR027277">
    <property type="entry name" value="NadC/ModD"/>
</dbReference>
<dbReference type="PIRSF" id="PIRSF006250">
    <property type="entry name" value="NadC_ModD"/>
    <property type="match status" value="1"/>
</dbReference>
<evidence type="ECO:0000259" key="8">
    <source>
        <dbReference type="Pfam" id="PF02749"/>
    </source>
</evidence>
<dbReference type="Gene3D" id="3.90.1170.20">
    <property type="entry name" value="Quinolinate phosphoribosyl transferase, N-terminal domain"/>
    <property type="match status" value="1"/>
</dbReference>
<dbReference type="FunFam" id="3.20.20.70:FF:000030">
    <property type="entry name" value="Nicotinate-nucleotide pyrophosphorylase, carboxylating"/>
    <property type="match status" value="1"/>
</dbReference>
<evidence type="ECO:0000256" key="1">
    <source>
        <dbReference type="ARBA" id="ARBA00004893"/>
    </source>
</evidence>
<dbReference type="SUPFAM" id="SSF51690">
    <property type="entry name" value="Nicotinate/Quinolinate PRTase C-terminal domain-like"/>
    <property type="match status" value="1"/>
</dbReference>
<dbReference type="SUPFAM" id="SSF54675">
    <property type="entry name" value="Nicotinate/Quinolinate PRTase N-terminal domain-like"/>
    <property type="match status" value="1"/>
</dbReference>
<feature type="domain" description="Quinolinate phosphoribosyl transferase N-terminal" evidence="8">
    <location>
        <begin position="31"/>
        <end position="111"/>
    </location>
</feature>
<gene>
    <name evidence="9" type="ORF">LCGC14_1703760</name>
</gene>
<proteinExistence type="inferred from homology"/>
<dbReference type="PANTHER" id="PTHR32179:SF3">
    <property type="entry name" value="NICOTINATE-NUCLEOTIDE PYROPHOSPHORYLASE [CARBOXYLATING]"/>
    <property type="match status" value="1"/>
</dbReference>
<evidence type="ECO:0000256" key="5">
    <source>
        <dbReference type="ARBA" id="ARBA00022676"/>
    </source>
</evidence>
<evidence type="ECO:0000256" key="4">
    <source>
        <dbReference type="ARBA" id="ARBA00022642"/>
    </source>
</evidence>
<dbReference type="NCBIfam" id="TIGR00078">
    <property type="entry name" value="nadC"/>
    <property type="match status" value="1"/>
</dbReference>
<comment type="pathway">
    <text evidence="1">Cofactor biosynthesis; NAD(+) biosynthesis; nicotinate D-ribonucleotide from quinolinate: step 1/1.</text>
</comment>
<dbReference type="InterPro" id="IPR013785">
    <property type="entry name" value="Aldolase_TIM"/>
</dbReference>
<dbReference type="EMBL" id="LAZR01015092">
    <property type="protein sequence ID" value="KKM14678.1"/>
    <property type="molecule type" value="Genomic_DNA"/>
</dbReference>
<feature type="domain" description="Quinolinate phosphoribosyl transferase C-terminal" evidence="7">
    <location>
        <begin position="113"/>
        <end position="287"/>
    </location>
</feature>
<organism evidence="9">
    <name type="scientific">marine sediment metagenome</name>
    <dbReference type="NCBI Taxonomy" id="412755"/>
    <lineage>
        <taxon>unclassified sequences</taxon>
        <taxon>metagenomes</taxon>
        <taxon>ecological metagenomes</taxon>
    </lineage>
</organism>
<dbReference type="InterPro" id="IPR004393">
    <property type="entry name" value="NadC"/>
</dbReference>
<dbReference type="InterPro" id="IPR037128">
    <property type="entry name" value="Quinolinate_PRibosylTase_N_sf"/>
</dbReference>
<dbReference type="CDD" id="cd01572">
    <property type="entry name" value="QPRTase"/>
    <property type="match status" value="1"/>
</dbReference>
<accession>A0A0F9JXQ9</accession>
<comment type="similarity">
    <text evidence="2">Belongs to the NadC/ModD family.</text>
</comment>
<evidence type="ECO:0000256" key="2">
    <source>
        <dbReference type="ARBA" id="ARBA00009400"/>
    </source>
</evidence>
<dbReference type="EC" id="2.4.2.19" evidence="3"/>
<name>A0A0F9JXQ9_9ZZZZ</name>
<feature type="non-terminal residue" evidence="9">
    <location>
        <position position="1"/>
    </location>
</feature>
<dbReference type="GO" id="GO:0004514">
    <property type="term" value="F:nicotinate-nucleotide diphosphorylase (carboxylating) activity"/>
    <property type="evidence" value="ECO:0007669"/>
    <property type="project" value="UniProtKB-EC"/>
</dbReference>
<dbReference type="AlphaFoldDB" id="A0A0F9JXQ9"/>
<dbReference type="InterPro" id="IPR002638">
    <property type="entry name" value="Quinolinate_PRibosylTrfase_C"/>
</dbReference>
<dbReference type="Pfam" id="PF01729">
    <property type="entry name" value="QRPTase_C"/>
    <property type="match status" value="1"/>
</dbReference>
<dbReference type="InterPro" id="IPR036068">
    <property type="entry name" value="Nicotinate_pribotase-like_C"/>
</dbReference>
<evidence type="ECO:0000256" key="3">
    <source>
        <dbReference type="ARBA" id="ARBA00011944"/>
    </source>
</evidence>
<protein>
    <recommendedName>
        <fullName evidence="3">nicotinate-nucleotide diphosphorylase (carboxylating)</fullName>
        <ecNumber evidence="3">2.4.2.19</ecNumber>
    </recommendedName>
</protein>
<evidence type="ECO:0000256" key="6">
    <source>
        <dbReference type="ARBA" id="ARBA00022679"/>
    </source>
</evidence>
<keyword evidence="5" id="KW-0328">Glycosyltransferase</keyword>
<dbReference type="UniPathway" id="UPA00253">
    <property type="reaction ID" value="UER00331"/>
</dbReference>
<dbReference type="GO" id="GO:0005737">
    <property type="term" value="C:cytoplasm"/>
    <property type="evidence" value="ECO:0007669"/>
    <property type="project" value="TreeGrafter"/>
</dbReference>
<keyword evidence="6" id="KW-0808">Transferase</keyword>
<dbReference type="Gene3D" id="3.20.20.70">
    <property type="entry name" value="Aldolase class I"/>
    <property type="match status" value="1"/>
</dbReference>
<dbReference type="GO" id="GO:0034213">
    <property type="term" value="P:quinolinate catabolic process"/>
    <property type="evidence" value="ECO:0007669"/>
    <property type="project" value="TreeGrafter"/>
</dbReference>
<dbReference type="Pfam" id="PF02749">
    <property type="entry name" value="QRPTase_N"/>
    <property type="match status" value="1"/>
</dbReference>
<dbReference type="PANTHER" id="PTHR32179">
    <property type="entry name" value="NICOTINATE-NUCLEOTIDE PYROPHOSPHORYLASE [CARBOXYLATING]"/>
    <property type="match status" value="1"/>
</dbReference>
<evidence type="ECO:0000313" key="9">
    <source>
        <dbReference type="EMBL" id="KKM14678.1"/>
    </source>
</evidence>